<accession>A0ABT7C8R9</accession>
<reference evidence="7" key="2">
    <citation type="journal article" date="2022" name="Sci. Rep.">
        <title>In silico prediction of the enzymes involved in the degradation of the herbicide molinate by Gulosibacter molinativorax ON4T.</title>
        <authorList>
            <person name="Lopes A.R."/>
            <person name="Bunin E."/>
            <person name="Viana A.T."/>
            <person name="Froufe H."/>
            <person name="Munoz-Merida A."/>
            <person name="Pinho D."/>
            <person name="Figueiredo J."/>
            <person name="Barroso C."/>
            <person name="Vaz-Moreira I."/>
            <person name="Bellanger X."/>
            <person name="Egas C."/>
            <person name="Nunes O.C."/>
        </authorList>
    </citation>
    <scope>NUCLEOTIDE SEQUENCE</scope>
    <source>
        <strain evidence="7">ON4</strain>
    </source>
</reference>
<comment type="caution">
    <text evidence="7">The sequence shown here is derived from an EMBL/GenBank/DDBJ whole genome shotgun (WGS) entry which is preliminary data.</text>
</comment>
<dbReference type="SUPFAM" id="SSF52091">
    <property type="entry name" value="SpoIIaa-like"/>
    <property type="match status" value="1"/>
</dbReference>
<feature type="transmembrane region" description="Helical" evidence="5">
    <location>
        <begin position="183"/>
        <end position="201"/>
    </location>
</feature>
<keyword evidence="2 5" id="KW-0812">Transmembrane</keyword>
<organism evidence="7 8">
    <name type="scientific">Gulosibacter molinativorax</name>
    <dbReference type="NCBI Taxonomy" id="256821"/>
    <lineage>
        <taxon>Bacteria</taxon>
        <taxon>Bacillati</taxon>
        <taxon>Actinomycetota</taxon>
        <taxon>Actinomycetes</taxon>
        <taxon>Micrococcales</taxon>
        <taxon>Microbacteriaceae</taxon>
        <taxon>Gulosibacter</taxon>
    </lineage>
</organism>
<feature type="transmembrane region" description="Helical" evidence="5">
    <location>
        <begin position="109"/>
        <end position="129"/>
    </location>
</feature>
<evidence type="ECO:0000256" key="2">
    <source>
        <dbReference type="ARBA" id="ARBA00022692"/>
    </source>
</evidence>
<feature type="transmembrane region" description="Helical" evidence="5">
    <location>
        <begin position="385"/>
        <end position="416"/>
    </location>
</feature>
<gene>
    <name evidence="7" type="ORF">C7K25_09535</name>
</gene>
<evidence type="ECO:0000256" key="5">
    <source>
        <dbReference type="SAM" id="Phobius"/>
    </source>
</evidence>
<keyword evidence="4 5" id="KW-0472">Membrane</keyword>
<feature type="transmembrane region" description="Helical" evidence="5">
    <location>
        <begin position="141"/>
        <end position="163"/>
    </location>
</feature>
<dbReference type="InterPro" id="IPR036513">
    <property type="entry name" value="STAS_dom_sf"/>
</dbReference>
<evidence type="ECO:0000313" key="7">
    <source>
        <dbReference type="EMBL" id="MDJ1371604.1"/>
    </source>
</evidence>
<keyword evidence="3 5" id="KW-1133">Transmembrane helix</keyword>
<dbReference type="CDD" id="cd07042">
    <property type="entry name" value="STAS_SulP_like_sulfate_transporter"/>
    <property type="match status" value="1"/>
</dbReference>
<evidence type="ECO:0000256" key="3">
    <source>
        <dbReference type="ARBA" id="ARBA00022989"/>
    </source>
</evidence>
<feature type="transmembrane region" description="Helical" evidence="5">
    <location>
        <begin position="84"/>
        <end position="103"/>
    </location>
</feature>
<evidence type="ECO:0000256" key="4">
    <source>
        <dbReference type="ARBA" id="ARBA00023136"/>
    </source>
</evidence>
<dbReference type="PANTHER" id="PTHR11814">
    <property type="entry name" value="SULFATE TRANSPORTER"/>
    <property type="match status" value="1"/>
</dbReference>
<evidence type="ECO:0000259" key="6">
    <source>
        <dbReference type="PROSITE" id="PS50801"/>
    </source>
</evidence>
<keyword evidence="8" id="KW-1185">Reference proteome</keyword>
<sequence length="559" mass="57865">MAQRAAGNVFGTIARRILPRASDYKGLRHSWRFDLTAGLTVAIVALPLALAFGISSGLSASAGLVTAVVAGFVAAIFGGSNVQVSGPTGAMAVILAPVVATYGAESVPLLAIMAGGMLVILGLFGLGRVVSLIPWTVVEGFTLGIAIIIFMQQVPMAFGMTATVGMNPVLAAGEAIGNADWSVAWQTLLIVAITWGLILVLPRIHPSIPASLIGVVVATIVVLLFNMGIPRIGELPSALAAPSLPVVDAATLSSLAGPAVSIALLAAIESLLSARVASRMADTGPYDPDRELSGQGLASIASGLFGGMPATGAIARTAVNVRAGARTRVSAAVHALLLLVVIYVGASLVSIIPLAALAGVLMATASRMVSGKTIRSVLRASRSDIVIFFITAAVTVAFDLIIAVWIGLIAAAVVALKHAADQAGVRREELPGERVEGDERIALVRIDGAMFFGAAEKLQHEFDQFTGIEVVIIRLSHLGGLDSTGANALVEIIETFEKRGVTVLLKGLQPRHKQMAGAFGVYEALRDGRHAFDTLEDAVEHARSHIRRGPWRGSVAAVD</sequence>
<feature type="transmembrane region" description="Helical" evidence="5">
    <location>
        <begin position="336"/>
        <end position="365"/>
    </location>
</feature>
<dbReference type="PROSITE" id="PS50801">
    <property type="entry name" value="STAS"/>
    <property type="match status" value="1"/>
</dbReference>
<dbReference type="InterPro" id="IPR011547">
    <property type="entry name" value="SLC26A/SulP_dom"/>
</dbReference>
<protein>
    <submittedName>
        <fullName evidence="7">SulP family inorganic anion transporter</fullName>
    </submittedName>
</protein>
<dbReference type="InterPro" id="IPR002645">
    <property type="entry name" value="STAS_dom"/>
</dbReference>
<reference evidence="7" key="1">
    <citation type="submission" date="2018-03" db="EMBL/GenBank/DDBJ databases">
        <authorList>
            <person name="Nunes O.C."/>
            <person name="Lopes A.R."/>
            <person name="Froufe H."/>
            <person name="Munoz-Merida A."/>
            <person name="Barroso C."/>
            <person name="Egas C."/>
        </authorList>
    </citation>
    <scope>NUCLEOTIDE SEQUENCE</scope>
    <source>
        <strain evidence="7">ON4</strain>
    </source>
</reference>
<dbReference type="Proteomes" id="UP001170379">
    <property type="component" value="Unassembled WGS sequence"/>
</dbReference>
<evidence type="ECO:0000256" key="1">
    <source>
        <dbReference type="ARBA" id="ARBA00004141"/>
    </source>
</evidence>
<proteinExistence type="predicted"/>
<feature type="transmembrane region" description="Helical" evidence="5">
    <location>
        <begin position="60"/>
        <end position="77"/>
    </location>
</feature>
<feature type="transmembrane region" description="Helical" evidence="5">
    <location>
        <begin position="208"/>
        <end position="229"/>
    </location>
</feature>
<name>A0ABT7C8R9_9MICO</name>
<dbReference type="EMBL" id="PXVD01000014">
    <property type="protein sequence ID" value="MDJ1371604.1"/>
    <property type="molecule type" value="Genomic_DNA"/>
</dbReference>
<evidence type="ECO:0000313" key="8">
    <source>
        <dbReference type="Proteomes" id="UP001170379"/>
    </source>
</evidence>
<dbReference type="Pfam" id="PF01740">
    <property type="entry name" value="STAS"/>
    <property type="match status" value="1"/>
</dbReference>
<feature type="transmembrane region" description="Helical" evidence="5">
    <location>
        <begin position="35"/>
        <end position="54"/>
    </location>
</feature>
<feature type="transmembrane region" description="Helical" evidence="5">
    <location>
        <begin position="249"/>
        <end position="272"/>
    </location>
</feature>
<dbReference type="InterPro" id="IPR001902">
    <property type="entry name" value="SLC26A/SulP_fam"/>
</dbReference>
<dbReference type="Pfam" id="PF00916">
    <property type="entry name" value="Sulfate_transp"/>
    <property type="match status" value="1"/>
</dbReference>
<dbReference type="Gene3D" id="3.30.750.24">
    <property type="entry name" value="STAS domain"/>
    <property type="match status" value="1"/>
</dbReference>
<feature type="domain" description="STAS" evidence="6">
    <location>
        <begin position="431"/>
        <end position="542"/>
    </location>
</feature>
<comment type="subcellular location">
    <subcellularLocation>
        <location evidence="1">Membrane</location>
        <topology evidence="1">Multi-pass membrane protein</topology>
    </subcellularLocation>
</comment>